<dbReference type="InterPro" id="IPR027417">
    <property type="entry name" value="P-loop_NTPase"/>
</dbReference>
<dbReference type="FunFam" id="3.40.50.300:FF:001122">
    <property type="entry name" value="AAA-ATPase ASD, mitochondrial"/>
    <property type="match status" value="2"/>
</dbReference>
<accession>A0A7J6H8B4</accession>
<organism evidence="11 12">
    <name type="scientific">Cannabis sativa</name>
    <name type="common">Hemp</name>
    <name type="synonym">Marijuana</name>
    <dbReference type="NCBI Taxonomy" id="3483"/>
    <lineage>
        <taxon>Eukaryota</taxon>
        <taxon>Viridiplantae</taxon>
        <taxon>Streptophyta</taxon>
        <taxon>Embryophyta</taxon>
        <taxon>Tracheophyta</taxon>
        <taxon>Spermatophyta</taxon>
        <taxon>Magnoliopsida</taxon>
        <taxon>eudicotyledons</taxon>
        <taxon>Gunneridae</taxon>
        <taxon>Pentapetalae</taxon>
        <taxon>rosids</taxon>
        <taxon>fabids</taxon>
        <taxon>Rosales</taxon>
        <taxon>Cannabaceae</taxon>
        <taxon>Cannabis</taxon>
    </lineage>
</organism>
<feature type="region of interest" description="Disordered" evidence="9">
    <location>
        <begin position="1952"/>
        <end position="1981"/>
    </location>
</feature>
<evidence type="ECO:0000256" key="7">
    <source>
        <dbReference type="ARBA" id="ARBA00049360"/>
    </source>
</evidence>
<dbReference type="Pfam" id="PF25568">
    <property type="entry name" value="AAA_lid_At3g28540"/>
    <property type="match status" value="3"/>
</dbReference>
<dbReference type="SUPFAM" id="SSF52540">
    <property type="entry name" value="P-loop containing nucleoside triphosphate hydrolases"/>
    <property type="match status" value="4"/>
</dbReference>
<feature type="coiled-coil region" evidence="8">
    <location>
        <begin position="441"/>
        <end position="480"/>
    </location>
</feature>
<dbReference type="CDD" id="cd19510">
    <property type="entry name" value="RecA-like_BCS1"/>
    <property type="match status" value="3"/>
</dbReference>
<dbReference type="InterPro" id="IPR050747">
    <property type="entry name" value="Mitochondrial_chaperone_BCS1"/>
</dbReference>
<dbReference type="SMART" id="SM00382">
    <property type="entry name" value="AAA"/>
    <property type="match status" value="4"/>
</dbReference>
<dbReference type="Pfam" id="PF00004">
    <property type="entry name" value="AAA"/>
    <property type="match status" value="4"/>
</dbReference>
<evidence type="ECO:0000256" key="5">
    <source>
        <dbReference type="ARBA" id="ARBA00022840"/>
    </source>
</evidence>
<evidence type="ECO:0000256" key="6">
    <source>
        <dbReference type="ARBA" id="ARBA00022842"/>
    </source>
</evidence>
<feature type="domain" description="AAA+ ATPase" evidence="10">
    <location>
        <begin position="803"/>
        <end position="956"/>
    </location>
</feature>
<feature type="domain" description="AAA+ ATPase" evidence="10">
    <location>
        <begin position="1376"/>
        <end position="1532"/>
    </location>
</feature>
<keyword evidence="4" id="KW-0378">Hydrolase</keyword>
<feature type="domain" description="AAA+ ATPase" evidence="10">
    <location>
        <begin position="1881"/>
        <end position="1997"/>
    </location>
</feature>
<evidence type="ECO:0000259" key="10">
    <source>
        <dbReference type="SMART" id="SM00382"/>
    </source>
</evidence>
<dbReference type="GO" id="GO:0006950">
    <property type="term" value="P:response to stress"/>
    <property type="evidence" value="ECO:0007669"/>
    <property type="project" value="UniProtKB-ARBA"/>
</dbReference>
<evidence type="ECO:0000313" key="12">
    <source>
        <dbReference type="Proteomes" id="UP000583929"/>
    </source>
</evidence>
<dbReference type="InterPro" id="IPR003959">
    <property type="entry name" value="ATPase_AAA_core"/>
</dbReference>
<feature type="compositionally biased region" description="Basic and acidic residues" evidence="9">
    <location>
        <begin position="1959"/>
        <end position="1980"/>
    </location>
</feature>
<feature type="domain" description="AAA+ ATPase" evidence="10">
    <location>
        <begin position="244"/>
        <end position="398"/>
    </location>
</feature>
<feature type="compositionally biased region" description="Basic and acidic residues" evidence="9">
    <location>
        <begin position="1624"/>
        <end position="1633"/>
    </location>
</feature>
<keyword evidence="8" id="KW-0175">Coiled coil</keyword>
<evidence type="ECO:0000256" key="1">
    <source>
        <dbReference type="ARBA" id="ARBA00001946"/>
    </source>
</evidence>
<dbReference type="PANTHER" id="PTHR23070">
    <property type="entry name" value="BCS1 AAA-TYPE ATPASE"/>
    <property type="match status" value="1"/>
</dbReference>
<feature type="region of interest" description="Disordered" evidence="9">
    <location>
        <begin position="1028"/>
        <end position="1054"/>
    </location>
</feature>
<evidence type="ECO:0000256" key="8">
    <source>
        <dbReference type="SAM" id="Coils"/>
    </source>
</evidence>
<evidence type="ECO:0000256" key="2">
    <source>
        <dbReference type="ARBA" id="ARBA00007448"/>
    </source>
</evidence>
<comment type="similarity">
    <text evidence="2">Belongs to the AAA ATPase family. BCS1 subfamily.</text>
</comment>
<feature type="region of interest" description="Disordered" evidence="9">
    <location>
        <begin position="874"/>
        <end position="899"/>
    </location>
</feature>
<evidence type="ECO:0000256" key="4">
    <source>
        <dbReference type="ARBA" id="ARBA00022801"/>
    </source>
</evidence>
<keyword evidence="12" id="KW-1185">Reference proteome</keyword>
<name>A0A7J6H8B4_CANSA</name>
<feature type="region of interest" description="Disordered" evidence="9">
    <location>
        <begin position="1448"/>
        <end position="1476"/>
    </location>
</feature>
<dbReference type="Proteomes" id="UP000583929">
    <property type="component" value="Unassembled WGS sequence"/>
</dbReference>
<feature type="compositionally biased region" description="Basic and acidic residues" evidence="9">
    <location>
        <begin position="1448"/>
        <end position="1460"/>
    </location>
</feature>
<keyword evidence="3" id="KW-0547">Nucleotide-binding</keyword>
<gene>
    <name evidence="11" type="ORF">G4B88_015589</name>
</gene>
<dbReference type="Gene3D" id="3.40.50.300">
    <property type="entry name" value="P-loop containing nucleotide triphosphate hydrolases"/>
    <property type="match status" value="4"/>
</dbReference>
<comment type="cofactor">
    <cofactor evidence="1">
        <name>Mg(2+)</name>
        <dbReference type="ChEBI" id="CHEBI:18420"/>
    </cofactor>
</comment>
<dbReference type="PROSITE" id="PS00674">
    <property type="entry name" value="AAA"/>
    <property type="match status" value="3"/>
</dbReference>
<protein>
    <recommendedName>
        <fullName evidence="10">AAA+ ATPase domain-containing protein</fullName>
    </recommendedName>
</protein>
<feature type="region of interest" description="Disordered" evidence="9">
    <location>
        <begin position="1612"/>
        <end position="1633"/>
    </location>
</feature>
<proteinExistence type="inferred from homology"/>
<dbReference type="GO" id="GO:0005524">
    <property type="term" value="F:ATP binding"/>
    <property type="evidence" value="ECO:0007669"/>
    <property type="project" value="UniProtKB-KW"/>
</dbReference>
<dbReference type="Gene3D" id="6.10.280.40">
    <property type="match status" value="3"/>
</dbReference>
<dbReference type="InterPro" id="IPR003960">
    <property type="entry name" value="ATPase_AAA_CS"/>
</dbReference>
<feature type="region of interest" description="Disordered" evidence="9">
    <location>
        <begin position="318"/>
        <end position="337"/>
    </location>
</feature>
<dbReference type="InterPro" id="IPR058017">
    <property type="entry name" value="At3g28540-like_C"/>
</dbReference>
<evidence type="ECO:0000256" key="3">
    <source>
        <dbReference type="ARBA" id="ARBA00022741"/>
    </source>
</evidence>
<evidence type="ECO:0000313" key="11">
    <source>
        <dbReference type="EMBL" id="KAF4390699.1"/>
    </source>
</evidence>
<dbReference type="EMBL" id="JAATIQ010000062">
    <property type="protein sequence ID" value="KAF4390699.1"/>
    <property type="molecule type" value="Genomic_DNA"/>
</dbReference>
<dbReference type="Pfam" id="PF14363">
    <property type="entry name" value="AAA_assoc"/>
    <property type="match status" value="4"/>
</dbReference>
<dbReference type="GO" id="GO:0016887">
    <property type="term" value="F:ATP hydrolysis activity"/>
    <property type="evidence" value="ECO:0007669"/>
    <property type="project" value="InterPro"/>
</dbReference>
<sequence>MLSLMLETFGKSSAMLTSLFLVYTTFTRFVPHEIQLYVHTFTNKMMSLIFPYVKISFHEYSGDSFMRSQLYENIQTYLSVNSTTLAQKLKASDVKDSKSMVLSLDDNSQVPDQFKGVKLKWISHKIDPTASSLRWGYPNSDDKRYFTLSFHRRHRELITTAYLRHVLEEGKRIALKNRKRKLYTNGSTDIYRSGKSSKWISVDFEHPASFETLALDPKLKKDIMKDLLKFKNGKDYYTKVGKPWKRGYLLYGPPGTGKSTMISAMANFLDYDVYDLELTSVKDNTELRKLLIDSSSKSIIVIEDIDCSLDLTGQRKKKNKKKKDGVQSSNSSDPVNEDSIDDYSKVTLSGLLNFVDGIWSACGGERLIVFTTNYFDKLDPALIRRGRMDKHIELSYCGFGAFKVLAKNYLDVESHDLFSKIECLLGETEMTPADVAENLMVNSEEEDLDECMKNLVEALEKAKKIKAKEEEEKLLEKEKEGILGTKDAVKCNGLINSIEEEGDDAYMCLKNLVDVIENAKEEAVKKQAEDEEAKLKDKEDEKVKTEKEKLEKENNITQNKIMLFMGEMMTQFGSVIASIMFGYAMFQQYFPYDLRRYLTKYTDKIVGLVYPYIHITFNEYSGDRFKRSEVYLAIQNYLSTNSTARAKRLKADDVKDTKSLVLTLADNEEVTDDFQGVKLWWTSYKSTPKNSTFSWYPNSDEKRYYRLTFHRRHRELITTTYLSHLVQEGKTIAIKNRQRKLYTNGSGERYYGGKQTKWSHVLFEHPASFDTLAMEPEKKQEIIKDLLKFKKGKEYYAKIGKAWKRGYLLYGPPGTGKSTMISAMANFLDYDVYDLELTAVKDNTELKKLLIDTSNKSIIVIEDIDCSLDLTGQRKNEKEKGEDEEKSKDPMKKAKEEDNNKSKVTLSGLLNFIDGIWSACGGERLIVFTTNYVDKLDPALIRRGRMDKHIELSYCGFEAFKVLAKNYLDVESHDLFSTIERLLGETDMSPADVAENLMPKSDEDDADKCLKNLVDAIEIAKEEAVKKKAEEEEAKLKAKEEEKVKTEKEKLEKESETKTDEVKVKCKCGNGTLDKETEEIQALPYCSDLKLVEPHPVASALRSYRRHSPSPGRHTVPTLLLQSAPSIPAFDLVFSVSPWNERNRVGSVMASIMFVYAIIQQYFPYNLRRHLEKHTNKIVGFVYPYIQITFHEYTGDRFKRSEVYTAIQNYLSANSSSRAKRLRANDIKDNKSLVLSLDDNEEVTEEFQGVKLWWTSSKKIPQGSSNPFYPNSDEKRYFKLTFHRTHRQLITESFLAHVLEEGKGIAFKNRQRKLYTNGSGESFYGGNRTKWSHVLFEHPASFDTLAMEPKKKQEIINDLLKFKNGKEYYAKIGKAWKRGYLLYGPPGTGKSTMISAMANFLDYDVYDLELTAVKDNTELRKLLIETSNKSIIVIEDIDCSLDLTGQRKEKKKDEDSEQSKDPVSVQKRAEEEGKNSQSKVTLSGLLNFIDGIWSACGGERLIVFTTNYVDKLDPALIRRGRMDKHIELSYCGFEAFKVLAKNYLDVESHDLFSKIERLLGEIDTTPADVAENLMPKSDEEDADKCLKNLIEALENAKEEAIRKKAEDEAKLQAAEEEKLEEESDPKSGKEDVKCKCGNGALDKEVKENGSSKESLAQLGSYLGGLMFLWAIFQQFFPNQLRNYLEKYSQRLASHLYPYIQIRFNELTGERLMRSEAYSAIENYLSTNSSLHAKRLKADVVKSNNQSLVLSMDDHEEVVDEFKGVKLWWASGKNNSKTQTVSFYQVSDERRYYILTFHKRHRELIVGAYLNHVLKEGKAIKVRNRQRKLYTNHGSYWSHVVFQHPATFQTLALEQEKKQDIIDDLIAFSQAEEFYARIGRAWKRGYLLYGPPGTGKSTMISAMANLLNYDIYDLELTAVRDNTDLRRLLIETSSKSIIVIEDIDCSLELTGQRKKKKKEKKEDDQDGKEHKEKKEEKEDKNSQVTLSGLLNFIDGICF</sequence>
<keyword evidence="5" id="KW-0067">ATP-binding</keyword>
<keyword evidence="6" id="KW-0460">Magnesium</keyword>
<comment type="caution">
    <text evidence="11">The sequence shown here is derived from an EMBL/GenBank/DDBJ whole genome shotgun (WGS) entry which is preliminary data.</text>
</comment>
<feature type="region of interest" description="Disordered" evidence="9">
    <location>
        <begin position="526"/>
        <end position="549"/>
    </location>
</feature>
<comment type="catalytic activity">
    <reaction evidence="7">
        <text>ATP + H2O = ADP + phosphate + H(+)</text>
        <dbReference type="Rhea" id="RHEA:13065"/>
        <dbReference type="ChEBI" id="CHEBI:15377"/>
        <dbReference type="ChEBI" id="CHEBI:15378"/>
        <dbReference type="ChEBI" id="CHEBI:30616"/>
        <dbReference type="ChEBI" id="CHEBI:43474"/>
        <dbReference type="ChEBI" id="CHEBI:456216"/>
    </reaction>
</comment>
<evidence type="ECO:0000256" key="9">
    <source>
        <dbReference type="SAM" id="MobiDB-lite"/>
    </source>
</evidence>
<dbReference type="InterPro" id="IPR003593">
    <property type="entry name" value="AAA+_ATPase"/>
</dbReference>
<dbReference type="InterPro" id="IPR025753">
    <property type="entry name" value="AAA_N_dom"/>
</dbReference>
<reference evidence="11 12" key="1">
    <citation type="journal article" date="2020" name="bioRxiv">
        <title>Sequence and annotation of 42 cannabis genomes reveals extensive copy number variation in cannabinoid synthesis and pathogen resistance genes.</title>
        <authorList>
            <person name="Mckernan K.J."/>
            <person name="Helbert Y."/>
            <person name="Kane L.T."/>
            <person name="Ebling H."/>
            <person name="Zhang L."/>
            <person name="Liu B."/>
            <person name="Eaton Z."/>
            <person name="Mclaughlin S."/>
            <person name="Kingan S."/>
            <person name="Baybayan P."/>
            <person name="Concepcion G."/>
            <person name="Jordan M."/>
            <person name="Riva A."/>
            <person name="Barbazuk W."/>
            <person name="Harkins T."/>
        </authorList>
    </citation>
    <scope>NUCLEOTIDE SEQUENCE [LARGE SCALE GENOMIC DNA]</scope>
    <source>
        <strain evidence="12">cv. Jamaican Lion 4</strain>
        <tissue evidence="11">Leaf</tissue>
    </source>
</reference>